<evidence type="ECO:0000259" key="2">
    <source>
        <dbReference type="SMART" id="SM00909"/>
    </source>
</evidence>
<feature type="region of interest" description="Disordered" evidence="1">
    <location>
        <begin position="228"/>
        <end position="247"/>
    </location>
</feature>
<dbReference type="RefSeq" id="WP_338195413.1">
    <property type="nucleotide sequence ID" value="NZ_JAUNKP010000013.1"/>
</dbReference>
<evidence type="ECO:0000313" key="4">
    <source>
        <dbReference type="Proteomes" id="UP000280819"/>
    </source>
</evidence>
<comment type="caution">
    <text evidence="3">The sequence shown here is derived from an EMBL/GenBank/DDBJ whole genome shotgun (WGS) entry which is preliminary data.</text>
</comment>
<dbReference type="SMART" id="SM00909">
    <property type="entry name" value="Germane"/>
    <property type="match status" value="1"/>
</dbReference>
<evidence type="ECO:0000313" key="3">
    <source>
        <dbReference type="EMBL" id="RRD05504.1"/>
    </source>
</evidence>
<gene>
    <name evidence="3" type="ORF">EII34_07175</name>
</gene>
<dbReference type="EMBL" id="RQZG01000006">
    <property type="protein sequence ID" value="RRD05504.1"/>
    <property type="molecule type" value="Genomic_DNA"/>
</dbReference>
<dbReference type="AlphaFoldDB" id="A0A3P1T7V8"/>
<proteinExistence type="predicted"/>
<dbReference type="InterPro" id="IPR019606">
    <property type="entry name" value="GerMN"/>
</dbReference>
<sequence>MIGVLEDEGWLSELFEEQGATLHRLTVLLGAESAAGHIIRSALLGLSRRERRIIDPADRVEYLIEHVVHHARSVRGSSGSLHLPDVADPRQGEICRAVADMPVRLGEHLLVAHYLSLFGTSLAGVMRMTLKGSNQRLRDGLEHLRRAVGDPAPTSQPGAVETLSDELTAALRAAARLVQAPGTETLELELRVLRATRGGLPLWASSIIVAGALVIGGSLAWATTGHPGAVPSPSPSPTTMPSAVPSRSIPSQVMSVPVYYVGRNDALLYRELRDLPVSGSMVQTALNAILSLAPLDPDYDSAWTPGRILAVEVNEDLLTIDLSAESYVELVSDGDAVQAVDQMVYTASEILGNPDLKVQFRSNGGLPPEPFRGEHRRAGLSPLGKLWINTPSNMAKLQSGPVIVSGLVQGTPDAPRILVTDSQGVLLTSLFAQIDVESDPDGWRAWTVTVDLPAGEYQVVAESTLGEAAAPQLVQQSRTITVE</sequence>
<dbReference type="Proteomes" id="UP000280819">
    <property type="component" value="Unassembled WGS sequence"/>
</dbReference>
<feature type="domain" description="GerMN" evidence="2">
    <location>
        <begin position="282"/>
        <end position="371"/>
    </location>
</feature>
<protein>
    <recommendedName>
        <fullName evidence="2">GerMN domain-containing protein</fullName>
    </recommendedName>
</protein>
<accession>A0A3P1T7V8</accession>
<dbReference type="Pfam" id="PF10646">
    <property type="entry name" value="Germane"/>
    <property type="match status" value="1"/>
</dbReference>
<organism evidence="3 4">
    <name type="scientific">Arachnia propionica</name>
    <dbReference type="NCBI Taxonomy" id="1750"/>
    <lineage>
        <taxon>Bacteria</taxon>
        <taxon>Bacillati</taxon>
        <taxon>Actinomycetota</taxon>
        <taxon>Actinomycetes</taxon>
        <taxon>Propionibacteriales</taxon>
        <taxon>Propionibacteriaceae</taxon>
        <taxon>Arachnia</taxon>
    </lineage>
</organism>
<name>A0A3P1T7V8_9ACTN</name>
<evidence type="ECO:0000256" key="1">
    <source>
        <dbReference type="SAM" id="MobiDB-lite"/>
    </source>
</evidence>
<reference evidence="3 4" key="1">
    <citation type="submission" date="2018-11" db="EMBL/GenBank/DDBJ databases">
        <title>Genomes From Bacteria Associated with the Canine Oral Cavity: a Test Case for Automated Genome-Based Taxonomic Assignment.</title>
        <authorList>
            <person name="Coil D.A."/>
            <person name="Jospin G."/>
            <person name="Darling A.E."/>
            <person name="Wallis C."/>
            <person name="Davis I.J."/>
            <person name="Harris S."/>
            <person name="Eisen J.A."/>
            <person name="Holcombe L.J."/>
            <person name="O'Flynn C."/>
        </authorList>
    </citation>
    <scope>NUCLEOTIDE SEQUENCE [LARGE SCALE GENOMIC DNA]</scope>
    <source>
        <strain evidence="3 4">OH887_COT-365</strain>
    </source>
</reference>